<gene>
    <name evidence="3" type="ORF">POL58_29240</name>
</gene>
<dbReference type="PROSITE" id="PS51257">
    <property type="entry name" value="PROKAR_LIPOPROTEIN"/>
    <property type="match status" value="1"/>
</dbReference>
<evidence type="ECO:0000256" key="1">
    <source>
        <dbReference type="SAM" id="MobiDB-lite"/>
    </source>
</evidence>
<dbReference type="PROSITE" id="PS51465">
    <property type="entry name" value="KAZAL_2"/>
    <property type="match status" value="1"/>
</dbReference>
<dbReference type="SUPFAM" id="SSF100895">
    <property type="entry name" value="Kazal-type serine protease inhibitors"/>
    <property type="match status" value="1"/>
</dbReference>
<evidence type="ECO:0000313" key="3">
    <source>
        <dbReference type="EMBL" id="MDC0671866.1"/>
    </source>
</evidence>
<dbReference type="Gene3D" id="3.30.60.30">
    <property type="match status" value="1"/>
</dbReference>
<name>A0ABT5BCL4_9BACT</name>
<sequence length="148" mass="14938">MRRQETPMIQQALLRTLTLALGTTILFTGGCKDTSGAGSGVPGNQAEPAGTVGGGGGGAQTPAPETTPETAPVTATAGETAGSTEQPPGDSTEVFVECTTRSSICTREYSPVCGKLTDGARKTYSNKCVACGDHAVVGYSPRACPEPT</sequence>
<dbReference type="InterPro" id="IPR002350">
    <property type="entry name" value="Kazal_dom"/>
</dbReference>
<protein>
    <recommendedName>
        <fullName evidence="2">Kazal-like domain-containing protein</fullName>
    </recommendedName>
</protein>
<dbReference type="EMBL" id="JAQNDN010000018">
    <property type="protein sequence ID" value="MDC0671866.1"/>
    <property type="molecule type" value="Genomic_DNA"/>
</dbReference>
<feature type="region of interest" description="Disordered" evidence="1">
    <location>
        <begin position="36"/>
        <end position="92"/>
    </location>
</feature>
<organism evidence="3 4">
    <name type="scientific">Nannocystis radixulma</name>
    <dbReference type="NCBI Taxonomy" id="2995305"/>
    <lineage>
        <taxon>Bacteria</taxon>
        <taxon>Pseudomonadati</taxon>
        <taxon>Myxococcota</taxon>
        <taxon>Polyangia</taxon>
        <taxon>Nannocystales</taxon>
        <taxon>Nannocystaceae</taxon>
        <taxon>Nannocystis</taxon>
    </lineage>
</organism>
<evidence type="ECO:0000313" key="4">
    <source>
        <dbReference type="Proteomes" id="UP001217838"/>
    </source>
</evidence>
<feature type="domain" description="Kazal-like" evidence="2">
    <location>
        <begin position="92"/>
        <end position="146"/>
    </location>
</feature>
<dbReference type="Pfam" id="PF00050">
    <property type="entry name" value="Kazal_1"/>
    <property type="match status" value="1"/>
</dbReference>
<evidence type="ECO:0000259" key="2">
    <source>
        <dbReference type="PROSITE" id="PS51465"/>
    </source>
</evidence>
<dbReference type="InterPro" id="IPR036058">
    <property type="entry name" value="Kazal_dom_sf"/>
</dbReference>
<reference evidence="3 4" key="1">
    <citation type="submission" date="2022-11" db="EMBL/GenBank/DDBJ databases">
        <title>Minimal conservation of predation-associated metabolite biosynthetic gene clusters underscores biosynthetic potential of Myxococcota including descriptions for ten novel species: Archangium lansinium sp. nov., Myxococcus landrumus sp. nov., Nannocystis bai.</title>
        <authorList>
            <person name="Ahearne A."/>
            <person name="Stevens C."/>
            <person name="Dowd S."/>
        </authorList>
    </citation>
    <scope>NUCLEOTIDE SEQUENCE [LARGE SCALE GENOMIC DNA]</scope>
    <source>
        <strain evidence="3 4">NCELM</strain>
    </source>
</reference>
<dbReference type="RefSeq" id="WP_272002690.1">
    <property type="nucleotide sequence ID" value="NZ_JAQNDN010000018.1"/>
</dbReference>
<keyword evidence="4" id="KW-1185">Reference proteome</keyword>
<dbReference type="Proteomes" id="UP001217838">
    <property type="component" value="Unassembled WGS sequence"/>
</dbReference>
<comment type="caution">
    <text evidence="3">The sequence shown here is derived from an EMBL/GenBank/DDBJ whole genome shotgun (WGS) entry which is preliminary data.</text>
</comment>
<proteinExistence type="predicted"/>
<feature type="compositionally biased region" description="Low complexity" evidence="1">
    <location>
        <begin position="60"/>
        <end position="85"/>
    </location>
</feature>
<accession>A0ABT5BCL4</accession>